<dbReference type="Proteomes" id="UP001589783">
    <property type="component" value="Unassembled WGS sequence"/>
</dbReference>
<sequence length="200" mass="21823">MLSLHAARELHHVNAAQLAAALPQWRPFGRDERDDVIRAVQRWLGGNRAQYDTWQQAWNAWAGATPERAGLVTVPRTRCPDCGGRRYRLRHGRPGVCVTCLNGVRPVRTTALWQPEPACGRATAAPPPEQSTPQLPAVGDRVKVTGVLPDDPSPLEVGDEGTVTWLGPGMGITQIGVCWDSGRTLMLLATDPFTIVSDHQ</sequence>
<name>A0ABV6H3V1_9ACTN</name>
<evidence type="ECO:0000313" key="2">
    <source>
        <dbReference type="Proteomes" id="UP001589783"/>
    </source>
</evidence>
<proteinExistence type="predicted"/>
<dbReference type="EMBL" id="JBHLWV010000006">
    <property type="protein sequence ID" value="MFC0313557.1"/>
    <property type="molecule type" value="Genomic_DNA"/>
</dbReference>
<accession>A0ABV6H3V1</accession>
<organism evidence="1 2">
    <name type="scientific">Gordonia phosphorivorans</name>
    <dbReference type="NCBI Taxonomy" id="1056982"/>
    <lineage>
        <taxon>Bacteria</taxon>
        <taxon>Bacillati</taxon>
        <taxon>Actinomycetota</taxon>
        <taxon>Actinomycetes</taxon>
        <taxon>Mycobacteriales</taxon>
        <taxon>Gordoniaceae</taxon>
        <taxon>Gordonia</taxon>
    </lineage>
</organism>
<comment type="caution">
    <text evidence="1">The sequence shown here is derived from an EMBL/GenBank/DDBJ whole genome shotgun (WGS) entry which is preliminary data.</text>
</comment>
<gene>
    <name evidence="1" type="ORF">ACFFJD_01655</name>
</gene>
<evidence type="ECO:0008006" key="3">
    <source>
        <dbReference type="Google" id="ProtNLM"/>
    </source>
</evidence>
<keyword evidence="2" id="KW-1185">Reference proteome</keyword>
<reference evidence="1 2" key="1">
    <citation type="submission" date="2024-09" db="EMBL/GenBank/DDBJ databases">
        <authorList>
            <person name="Sun Q."/>
            <person name="Mori K."/>
        </authorList>
    </citation>
    <scope>NUCLEOTIDE SEQUENCE [LARGE SCALE GENOMIC DNA]</scope>
    <source>
        <strain evidence="1 2">CCM 7957</strain>
    </source>
</reference>
<evidence type="ECO:0000313" key="1">
    <source>
        <dbReference type="EMBL" id="MFC0313557.1"/>
    </source>
</evidence>
<protein>
    <recommendedName>
        <fullName evidence="3">DUF4314 domain-containing protein</fullName>
    </recommendedName>
</protein>
<dbReference type="RefSeq" id="WP_382359957.1">
    <property type="nucleotide sequence ID" value="NZ_JBHLWV010000006.1"/>
</dbReference>